<accession>A0A3M7GP83</accession>
<feature type="compositionally biased region" description="Polar residues" evidence="1">
    <location>
        <begin position="1931"/>
        <end position="1955"/>
    </location>
</feature>
<feature type="compositionally biased region" description="Low complexity" evidence="1">
    <location>
        <begin position="931"/>
        <end position="996"/>
    </location>
</feature>
<feature type="compositionally biased region" description="Gly residues" evidence="1">
    <location>
        <begin position="874"/>
        <end position="889"/>
    </location>
</feature>
<feature type="compositionally biased region" description="Low complexity" evidence="1">
    <location>
        <begin position="548"/>
        <end position="563"/>
    </location>
</feature>
<feature type="compositionally biased region" description="Low complexity" evidence="1">
    <location>
        <begin position="47"/>
        <end position="59"/>
    </location>
</feature>
<name>A0A3M7GP83_HORWE</name>
<feature type="chain" id="PRO_5018118232" evidence="2">
    <location>
        <begin position="21"/>
        <end position="1981"/>
    </location>
</feature>
<feature type="compositionally biased region" description="Low complexity" evidence="1">
    <location>
        <begin position="1010"/>
        <end position="1044"/>
    </location>
</feature>
<dbReference type="Proteomes" id="UP000280598">
    <property type="component" value="Unassembled WGS sequence"/>
</dbReference>
<feature type="compositionally biased region" description="Low complexity" evidence="1">
    <location>
        <begin position="243"/>
        <end position="264"/>
    </location>
</feature>
<feature type="compositionally biased region" description="Polar residues" evidence="1">
    <location>
        <begin position="193"/>
        <end position="202"/>
    </location>
</feature>
<feature type="region of interest" description="Disordered" evidence="1">
    <location>
        <begin position="191"/>
        <end position="384"/>
    </location>
</feature>
<feature type="compositionally biased region" description="Low complexity" evidence="1">
    <location>
        <begin position="361"/>
        <end position="384"/>
    </location>
</feature>
<feature type="compositionally biased region" description="Low complexity" evidence="1">
    <location>
        <begin position="1252"/>
        <end position="1308"/>
    </location>
</feature>
<feature type="signal peptide" evidence="2">
    <location>
        <begin position="1"/>
        <end position="20"/>
    </location>
</feature>
<feature type="region of interest" description="Disordered" evidence="1">
    <location>
        <begin position="19"/>
        <end position="162"/>
    </location>
</feature>
<feature type="compositionally biased region" description="Low complexity" evidence="1">
    <location>
        <begin position="116"/>
        <end position="156"/>
    </location>
</feature>
<feature type="region of interest" description="Disordered" evidence="1">
    <location>
        <begin position="1923"/>
        <end position="1955"/>
    </location>
</feature>
<feature type="compositionally biased region" description="Low complexity" evidence="1">
    <location>
        <begin position="1052"/>
        <end position="1068"/>
    </location>
</feature>
<protein>
    <submittedName>
        <fullName evidence="3">Uncharacterized protein</fullName>
    </submittedName>
</protein>
<feature type="compositionally biased region" description="Low complexity" evidence="1">
    <location>
        <begin position="490"/>
        <end position="512"/>
    </location>
</feature>
<feature type="compositionally biased region" description="Polar residues" evidence="1">
    <location>
        <begin position="513"/>
        <end position="529"/>
    </location>
</feature>
<comment type="caution">
    <text evidence="3">The sequence shown here is derived from an EMBL/GenBank/DDBJ whole genome shotgun (WGS) entry which is preliminary data.</text>
</comment>
<reference evidence="3 4" key="1">
    <citation type="journal article" date="2018" name="BMC Genomics">
        <title>Genomic evidence for intraspecific hybridization in a clonal and extremely halotolerant yeast.</title>
        <authorList>
            <person name="Gostincar C."/>
            <person name="Stajich J.E."/>
            <person name="Zupancic J."/>
            <person name="Zalar P."/>
            <person name="Gunde-Cimerman N."/>
        </authorList>
    </citation>
    <scope>NUCLEOTIDE SEQUENCE [LARGE SCALE GENOMIC DNA]</scope>
    <source>
        <strain evidence="3 4">EXF-562</strain>
    </source>
</reference>
<evidence type="ECO:0000256" key="1">
    <source>
        <dbReference type="SAM" id="MobiDB-lite"/>
    </source>
</evidence>
<proteinExistence type="predicted"/>
<keyword evidence="2" id="KW-0732">Signal</keyword>
<evidence type="ECO:0000313" key="4">
    <source>
        <dbReference type="Proteomes" id="UP000280598"/>
    </source>
</evidence>
<dbReference type="VEuPathDB" id="FungiDB:BTJ68_07106"/>
<feature type="compositionally biased region" description="Polar residues" evidence="1">
    <location>
        <begin position="78"/>
        <end position="89"/>
    </location>
</feature>
<evidence type="ECO:0000313" key="3">
    <source>
        <dbReference type="EMBL" id="RMZ02833.1"/>
    </source>
</evidence>
<feature type="compositionally biased region" description="Polar residues" evidence="1">
    <location>
        <begin position="903"/>
        <end position="915"/>
    </location>
</feature>
<feature type="compositionally biased region" description="Polar residues" evidence="1">
    <location>
        <begin position="322"/>
        <end position="332"/>
    </location>
</feature>
<dbReference type="VEuPathDB" id="FungiDB:BTJ68_07122"/>
<sequence length="1981" mass="194435">MFFRNALVVGLWADASLVSGGRTPRHRRQADSNGGVDPWKNTTVAAPSTSSETIITTSPEDYDITSSDSGGDAAIPETSDSSSSDEQVATYSTTSSSIELTTSSVPDTDPASIPTSSQSQALPPSSAGAETYSSSDSPSVDFYSGSDSSSSTYPDESAPELTTTSEYIDTWTSSTETVQATVNQPTGDAVSTAYVQPTSPNAVDSSTSDVLLSSTSPPQDESARTSYGRQTGDGASTAYVPATSSSTKGTSTLTPQPPSSSTSTSEDEGAAKSYGKPTGEAVSPAYLPPTSSGTGDVLTTIVSSSSAANPQEEATAEYVDTRTPTAKASSVLPTGDGASPSAYVAPTSQGTGDAYVPNAQPSSSSNSDDDTMSPPASSPSSPSSVIMVGLTDSYVTYSKSASTGTVATDMKQAGTDSDSGNTYKETAFAYPAAASGSPTALPKYEETTYGNPTGVSGPDTGFSQGVEPLSSTGVSGPMTGPLAQHTDMPSGYSPGVSGSTGTSTSCTTTGSTEINTYQPTGGSAPSSYGPQPVGPATAPSSGQPSVIVQPTGPSSGTPTVVVTPTPPQPYNPTGHPRYPYGTGRHSRNTTNAICSGATLNVLQASLDWWYTATYTHVASTFSVLFDRNDTSTGWTLLPETTTFDVASALASPSCTSSLTSYSYYNYNGGWNATNGNWSTYSYYDQDCFSTPAPLAAATTVITQTAHTSLKPNVTSGSGKIPDVIITPTPATISVPGSTGAFSAGTPFVYFSQYEIMSKYNSTRNGSVRCAETTSRYNMTSPFGFAYTGGDVDGQKLVGEGVIGDVNPDFLKIVNVSNAVAGNWVAKPTVAVVQQRIFVAQAVLAAFTEAPLRTLATPEPTLPDYVPLVPSTTDGGSGGKPTGGGGGGGRIESSAESLAVPGSPATTKEATKTSAPGSKDDSDTGSGGGSNSGPNSNNGSGSGSNSGSNDNDSSGSGSGSNLGSNDNNGSGSSSSSNSGSSDNNGSGSSSGSNSGSNDNGGSGNGSGSNSGSGDSNGSASDSSSDSGSNGKDASGSGSGSNSNDGNGSGSDGNSGSNANGGAAVGGSSSSDDDGNTVLAPFVAQDESSQITLNIPVQPTQTVVTAEFQGQRVTATALSVAQDQGPPSPSPGPNVGNLVSAVESAAQPAKPTNALDVFNSAANQGDGKADDEAVASAIMAGIGGSSAGGAAQSGGQDGSGSGSSQDGENGGGNDGSSSSGSGSSGSGGSGGSGSSGDGASGSSQGSSGSGSSGSGSNSGSDSQGASGSSGGSSSPDGSAQGQSGSSGSQAGWGSGSSSESGSSSGSSNGQAPFAAPILSFGDSTITAGPTPAVVFGGQTAFPGGDAIVQDGHTISLVQRGNALVVDGSTVSVAAGSLASSTVLDVNGVSVTASPEQVFNVDGQRLAAGGSAITVDGTTVSVASDGSAAVINGQTRSLQMTTMGASGSNPGNQQAQGAAANIPLITVGSQTFTANAATQFSLASGATLTPGGVVTFDGTTVSLARDASQVVVNGQTTELNAPRLTPAPMVTLDGTVYKANPGSTFDINGSILTPGGVITSDGTRISLAPGASAIVVDGETTSLQSGGSQTTPASNEASITAAPVLPVDGHRVQPQGQGATYVISGQTLTPGGAITYTNDDGEVETLSLNSPANQLVSVIDGTTSSTNLPNPAAMSTITAPPVLNVNGKGYAANGGTSYVISGQTLTPGGAITITNSAGEAETLSLNSAANELYTGIEGTTATSMIAGLGAMSTGAPVLTIDGQTYTANSYDSGSGPTYVISGQTLTRGGEITLSGSNGEGMETVSLDSAGTAIEIISDGQTSTSTIPGAYEVMPTAAPILTINGETFTAMNNGATYIISGKTLTPNEAETVTISGRTFVVSLAPQASLLVISAENGNGQVTATSYETLFPVQMTGGVVTNTVDMNGGGNGGAVTRTSMSPGASATGSNTPEEYDPSLQNSGSSLAVQITGFAVAAGSLVLAVFL</sequence>
<feature type="compositionally biased region" description="Polar residues" evidence="1">
    <location>
        <begin position="300"/>
        <end position="309"/>
    </location>
</feature>
<gene>
    <name evidence="3" type="ORF">D0860_07047</name>
</gene>
<dbReference type="EMBL" id="QWIS01000178">
    <property type="protein sequence ID" value="RMZ02833.1"/>
    <property type="molecule type" value="Genomic_DNA"/>
</dbReference>
<feature type="compositionally biased region" description="Low complexity" evidence="1">
    <location>
        <begin position="203"/>
        <end position="218"/>
    </location>
</feature>
<feature type="compositionally biased region" description="Low complexity" evidence="1">
    <location>
        <begin position="90"/>
        <end position="104"/>
    </location>
</feature>
<feature type="region of interest" description="Disordered" evidence="1">
    <location>
        <begin position="1117"/>
        <end position="1136"/>
    </location>
</feature>
<feature type="compositionally biased region" description="Gly residues" evidence="1">
    <location>
        <begin position="997"/>
        <end position="1009"/>
    </location>
</feature>
<evidence type="ECO:0000256" key="2">
    <source>
        <dbReference type="SAM" id="SignalP"/>
    </source>
</evidence>
<feature type="compositionally biased region" description="Gly residues" evidence="1">
    <location>
        <begin position="1180"/>
        <end position="1199"/>
    </location>
</feature>
<feature type="compositionally biased region" description="Gly residues" evidence="1">
    <location>
        <begin position="1220"/>
        <end position="1237"/>
    </location>
</feature>
<feature type="region of interest" description="Disordered" evidence="1">
    <location>
        <begin position="855"/>
        <end position="1078"/>
    </location>
</feature>
<feature type="region of interest" description="Disordered" evidence="1">
    <location>
        <begin position="451"/>
        <end position="573"/>
    </location>
</feature>
<feature type="region of interest" description="Disordered" evidence="1">
    <location>
        <begin position="1180"/>
        <end position="1308"/>
    </location>
</feature>
<organism evidence="3 4">
    <name type="scientific">Hortaea werneckii</name>
    <name type="common">Black yeast</name>
    <name type="synonym">Cladosporium werneckii</name>
    <dbReference type="NCBI Taxonomy" id="91943"/>
    <lineage>
        <taxon>Eukaryota</taxon>
        <taxon>Fungi</taxon>
        <taxon>Dikarya</taxon>
        <taxon>Ascomycota</taxon>
        <taxon>Pezizomycotina</taxon>
        <taxon>Dothideomycetes</taxon>
        <taxon>Dothideomycetidae</taxon>
        <taxon>Mycosphaerellales</taxon>
        <taxon>Teratosphaeriaceae</taxon>
        <taxon>Hortaea</taxon>
    </lineage>
</organism>